<evidence type="ECO:0000256" key="1">
    <source>
        <dbReference type="SAM" id="Coils"/>
    </source>
</evidence>
<dbReference type="Gene3D" id="1.10.472.80">
    <property type="entry name" value="Ypt/Rab-GAP domain of gyp1p, domain 3"/>
    <property type="match status" value="1"/>
</dbReference>
<evidence type="ECO:0000256" key="2">
    <source>
        <dbReference type="SAM" id="MobiDB-lite"/>
    </source>
</evidence>
<gene>
    <name evidence="4" type="ORF">DGAL_LOCUS16961</name>
</gene>
<dbReference type="Gene3D" id="1.10.10.750">
    <property type="entry name" value="Ypt/Rab-GAP domain of gyp1p, domain 1"/>
    <property type="match status" value="1"/>
</dbReference>
<accession>A0A8J2WVE9</accession>
<keyword evidence="1" id="KW-0175">Coiled coil</keyword>
<keyword evidence="5" id="KW-1185">Reference proteome</keyword>
<dbReference type="FunFam" id="1.10.10.750:FF:000024">
    <property type="entry name" value="TBC1 domain family member 12"/>
    <property type="match status" value="1"/>
</dbReference>
<reference evidence="4" key="1">
    <citation type="submission" date="2021-11" db="EMBL/GenBank/DDBJ databases">
        <authorList>
            <person name="Schell T."/>
        </authorList>
    </citation>
    <scope>NUCLEOTIDE SEQUENCE</scope>
    <source>
        <strain evidence="4">M5</strain>
    </source>
</reference>
<comment type="caution">
    <text evidence="4">The sequence shown here is derived from an EMBL/GenBank/DDBJ whole genome shotgun (WGS) entry which is preliminary data.</text>
</comment>
<dbReference type="GO" id="GO:0031267">
    <property type="term" value="F:small GTPase binding"/>
    <property type="evidence" value="ECO:0007669"/>
    <property type="project" value="TreeGrafter"/>
</dbReference>
<dbReference type="FunFam" id="1.10.472.80:FF:000006">
    <property type="entry name" value="TBC1 domain family member 14"/>
    <property type="match status" value="1"/>
</dbReference>
<dbReference type="GO" id="GO:0005773">
    <property type="term" value="C:vacuole"/>
    <property type="evidence" value="ECO:0007669"/>
    <property type="project" value="UniProtKB-ARBA"/>
</dbReference>
<organism evidence="4 5">
    <name type="scientific">Daphnia galeata</name>
    <dbReference type="NCBI Taxonomy" id="27404"/>
    <lineage>
        <taxon>Eukaryota</taxon>
        <taxon>Metazoa</taxon>
        <taxon>Ecdysozoa</taxon>
        <taxon>Arthropoda</taxon>
        <taxon>Crustacea</taxon>
        <taxon>Branchiopoda</taxon>
        <taxon>Diplostraca</taxon>
        <taxon>Cladocera</taxon>
        <taxon>Anomopoda</taxon>
        <taxon>Daphniidae</taxon>
        <taxon>Daphnia</taxon>
    </lineage>
</organism>
<dbReference type="Pfam" id="PF00566">
    <property type="entry name" value="RabGAP-TBC"/>
    <property type="match status" value="1"/>
</dbReference>
<dbReference type="FunFam" id="1.10.8.270:FF:000063">
    <property type="entry name" value="TBC1 domain family member"/>
    <property type="match status" value="1"/>
</dbReference>
<dbReference type="Proteomes" id="UP000789390">
    <property type="component" value="Unassembled WGS sequence"/>
</dbReference>
<feature type="region of interest" description="Disordered" evidence="2">
    <location>
        <begin position="217"/>
        <end position="240"/>
    </location>
</feature>
<dbReference type="InterPro" id="IPR000195">
    <property type="entry name" value="Rab-GAP-TBC_dom"/>
</dbReference>
<dbReference type="PROSITE" id="PS50086">
    <property type="entry name" value="TBC_RABGAP"/>
    <property type="match status" value="1"/>
</dbReference>
<dbReference type="OrthoDB" id="294251at2759"/>
<sequence length="680" mass="77727">MEEEENRILTTTKMYEVCHTCKNQKKTENQLVNQESFESGSVQGHTSSKEKVKASLTNPFSNKLHNFKQIFESAKNNTSSTECFEKKGLLQRMHSLSLLKSKEKITDPVSQIIEVCQCDNGIAENIDTRFHTWPERGRDKVKSPKKTSVETHKETDDCIPDDVFQEELSVVHDPYIKQIRVVQAEVLKDEQLFKKEMGHRRQPSLLSNVSSTGSEVHLPLMPLNSNPHSHTSLSSLSNYSSSTDFTEHTNSLERSCEPPRFGLASFWQRAFTRKSDNDHSAASWKLFSRTSFFQKSRSGQSSCSSLNSSSSPTLNPRSIGSTGLILHSRPSFLPAKCPEEELHHQLLHHKLLEESQRREQTKLQEKEKRIEELCKQEEQVAAATKIWTSEILPQWEITRKLRKTRDLWWQGLPPSVRGQVWKLSIGNDLNVTPELFALCLERAKEKLVNCDGVGFESSVEGIKLDLSRTFPHLGIFQKGGPYHDVLGDLLSAYVCFRPDIGYVQGMSFLAATLLLNLEVSDAFISFSNLLNRPLLHAFFRLDHAKMADFYAGFEALLKSQLPKVYSHFLTLNLTPDLYLQEWIYTLYSRSLPLDLASRVWDVYCRDGDDLIFRIAIGILKLYESTLLDSDFIHSAQLLTNLPEDIDGIKLFKIVEQISAYQEKSRFTQILTHHFKVKGHT</sequence>
<evidence type="ECO:0000313" key="4">
    <source>
        <dbReference type="EMBL" id="CAH0113159.1"/>
    </source>
</evidence>
<feature type="domain" description="Rab-GAP TBC" evidence="3">
    <location>
        <begin position="411"/>
        <end position="607"/>
    </location>
</feature>
<protein>
    <recommendedName>
        <fullName evidence="3">Rab-GAP TBC domain-containing protein</fullName>
    </recommendedName>
</protein>
<dbReference type="InterPro" id="IPR050302">
    <property type="entry name" value="Rab_GAP_TBC_domain"/>
</dbReference>
<dbReference type="SMART" id="SM00164">
    <property type="entry name" value="TBC"/>
    <property type="match status" value="1"/>
</dbReference>
<dbReference type="GO" id="GO:0031410">
    <property type="term" value="C:cytoplasmic vesicle"/>
    <property type="evidence" value="ECO:0007669"/>
    <property type="project" value="UniProtKB-ARBA"/>
</dbReference>
<evidence type="ECO:0000313" key="5">
    <source>
        <dbReference type="Proteomes" id="UP000789390"/>
    </source>
</evidence>
<dbReference type="GO" id="GO:0005096">
    <property type="term" value="F:GTPase activator activity"/>
    <property type="evidence" value="ECO:0007669"/>
    <property type="project" value="TreeGrafter"/>
</dbReference>
<dbReference type="EMBL" id="CAKKLH010000336">
    <property type="protein sequence ID" value="CAH0113159.1"/>
    <property type="molecule type" value="Genomic_DNA"/>
</dbReference>
<evidence type="ECO:0000259" key="3">
    <source>
        <dbReference type="PROSITE" id="PS50086"/>
    </source>
</evidence>
<feature type="compositionally biased region" description="Low complexity" evidence="2">
    <location>
        <begin position="223"/>
        <end position="240"/>
    </location>
</feature>
<dbReference type="Gene3D" id="1.10.8.270">
    <property type="entry name" value="putative rabgap domain of human tbc1 domain family member 14 like domains"/>
    <property type="match status" value="1"/>
</dbReference>
<dbReference type="SUPFAM" id="SSF47923">
    <property type="entry name" value="Ypt/Rab-GAP domain of gyp1p"/>
    <property type="match status" value="2"/>
</dbReference>
<proteinExistence type="predicted"/>
<dbReference type="InterPro" id="IPR035969">
    <property type="entry name" value="Rab-GAP_TBC_sf"/>
</dbReference>
<dbReference type="GO" id="GO:0016192">
    <property type="term" value="P:vesicle-mediated transport"/>
    <property type="evidence" value="ECO:0007669"/>
    <property type="project" value="UniProtKB-ARBA"/>
</dbReference>
<name>A0A8J2WVE9_9CRUS</name>
<feature type="coiled-coil region" evidence="1">
    <location>
        <begin position="349"/>
        <end position="383"/>
    </location>
</feature>
<dbReference type="PANTHER" id="PTHR47219">
    <property type="entry name" value="RAB GTPASE-ACTIVATING PROTEIN 1-LIKE"/>
    <property type="match status" value="1"/>
</dbReference>
<dbReference type="AlphaFoldDB" id="A0A8J2WVE9"/>
<dbReference type="PANTHER" id="PTHR47219:SF15">
    <property type="entry name" value="TBC1 DOMAIN FAMILY MEMBER 12 ISOFORM X1"/>
    <property type="match status" value="1"/>
</dbReference>